<protein>
    <submittedName>
        <fullName evidence="2">Uncharacterized protein</fullName>
    </submittedName>
</protein>
<dbReference type="AlphaFoldDB" id="L7CRE7"/>
<gene>
    <name evidence="2" type="ORF">RBSWK_00366</name>
</gene>
<organism evidence="2 3">
    <name type="scientific">Rhodopirellula baltica SWK14</name>
    <dbReference type="NCBI Taxonomy" id="993516"/>
    <lineage>
        <taxon>Bacteria</taxon>
        <taxon>Pseudomonadati</taxon>
        <taxon>Planctomycetota</taxon>
        <taxon>Planctomycetia</taxon>
        <taxon>Pirellulales</taxon>
        <taxon>Pirellulaceae</taxon>
        <taxon>Rhodopirellula</taxon>
    </lineage>
</organism>
<keyword evidence="1" id="KW-0472">Membrane</keyword>
<evidence type="ECO:0000313" key="3">
    <source>
        <dbReference type="Proteomes" id="UP000010959"/>
    </source>
</evidence>
<reference evidence="2 3" key="1">
    <citation type="journal article" date="2013" name="Mar. Genomics">
        <title>Expression of sulfatases in Rhodopirellula baltica and the diversity of sulfatases in the genus Rhodopirellula.</title>
        <authorList>
            <person name="Wegner C.E."/>
            <person name="Richter-Heitmann T."/>
            <person name="Klindworth A."/>
            <person name="Klockow C."/>
            <person name="Richter M."/>
            <person name="Achstetter T."/>
            <person name="Glockner F.O."/>
            <person name="Harder J."/>
        </authorList>
    </citation>
    <scope>NUCLEOTIDE SEQUENCE [LARGE SCALE GENOMIC DNA]</scope>
    <source>
        <strain evidence="2 3">SWK14</strain>
    </source>
</reference>
<evidence type="ECO:0000313" key="2">
    <source>
        <dbReference type="EMBL" id="ELP35656.1"/>
    </source>
</evidence>
<proteinExistence type="predicted"/>
<sequence length="162" mass="18925">MNELYRYESRQRRTSMILVANMVVLLTMYLAARVFIPSSEASEQLFFWLNIVTPLVEVCLLLAAICLWVKNETFRMVVTKDSFEVFDPLSRTFTFSVPVHEIVEIKQTHQANHSSIVMKTATGDRFRLTQNYYYSRTKLYAALAKVNPDIRLPKSAWRFSRS</sequence>
<dbReference type="EMBL" id="AMWG01000008">
    <property type="protein sequence ID" value="ELP35656.1"/>
    <property type="molecule type" value="Genomic_DNA"/>
</dbReference>
<evidence type="ECO:0000256" key="1">
    <source>
        <dbReference type="SAM" id="Phobius"/>
    </source>
</evidence>
<dbReference type="Proteomes" id="UP000010959">
    <property type="component" value="Unassembled WGS sequence"/>
</dbReference>
<name>L7CRE7_RHOBT</name>
<comment type="caution">
    <text evidence="2">The sequence shown here is derived from an EMBL/GenBank/DDBJ whole genome shotgun (WGS) entry which is preliminary data.</text>
</comment>
<keyword evidence="1" id="KW-0812">Transmembrane</keyword>
<accession>L7CRE7</accession>
<dbReference type="PATRIC" id="fig|993516.3.peg.400"/>
<dbReference type="RefSeq" id="WP_007335737.1">
    <property type="nucleotide sequence ID" value="NZ_AMWG01000008.1"/>
</dbReference>
<feature type="transmembrane region" description="Helical" evidence="1">
    <location>
        <begin position="48"/>
        <end position="69"/>
    </location>
</feature>
<keyword evidence="1" id="KW-1133">Transmembrane helix</keyword>
<feature type="transmembrane region" description="Helical" evidence="1">
    <location>
        <begin position="16"/>
        <end position="36"/>
    </location>
</feature>